<dbReference type="Pfam" id="PF00111">
    <property type="entry name" value="Fer2"/>
    <property type="match status" value="1"/>
</dbReference>
<dbReference type="Gene3D" id="3.90.1170.50">
    <property type="entry name" value="Aldehyde oxidase/xanthine dehydrogenase, a/b hammerhead"/>
    <property type="match status" value="1"/>
</dbReference>
<dbReference type="PANTHER" id="PTHR11908">
    <property type="entry name" value="XANTHINE DEHYDROGENASE"/>
    <property type="match status" value="1"/>
</dbReference>
<dbReference type="SUPFAM" id="SSF54292">
    <property type="entry name" value="2Fe-2S ferredoxin-like"/>
    <property type="match status" value="1"/>
</dbReference>
<dbReference type="InterPro" id="IPR036010">
    <property type="entry name" value="2Fe-2S_ferredoxin-like_sf"/>
</dbReference>
<dbReference type="InterPro" id="IPR012675">
    <property type="entry name" value="Beta-grasp_dom_sf"/>
</dbReference>
<feature type="domain" description="2Fe-2S ferredoxin-type" evidence="15">
    <location>
        <begin position="10"/>
        <end position="97"/>
    </location>
</feature>
<evidence type="ECO:0000256" key="12">
    <source>
        <dbReference type="ARBA" id="ARBA00023027"/>
    </source>
</evidence>
<dbReference type="SMART" id="SM01092">
    <property type="entry name" value="CO_deh_flav_C"/>
    <property type="match status" value="1"/>
</dbReference>
<evidence type="ECO:0000313" key="17">
    <source>
        <dbReference type="EMBL" id="JAT50724.1"/>
    </source>
</evidence>
<dbReference type="InterPro" id="IPR016169">
    <property type="entry name" value="FAD-bd_PCMH_sub2"/>
</dbReference>
<comment type="cofactor">
    <cofactor evidence="1">
        <name>Mo-molybdopterin</name>
        <dbReference type="ChEBI" id="CHEBI:71302"/>
    </cofactor>
</comment>
<dbReference type="InterPro" id="IPR002346">
    <property type="entry name" value="Mopterin_DH_FAD-bd"/>
</dbReference>
<dbReference type="Gene3D" id="3.30.43.10">
    <property type="entry name" value="Uridine Diphospho-n-acetylenolpyruvylglucosamine Reductase, domain 2"/>
    <property type="match status" value="1"/>
</dbReference>
<keyword evidence="11" id="KW-0411">Iron-sulfur</keyword>
<comment type="cofactor">
    <cofactor evidence="2">
        <name>FAD</name>
        <dbReference type="ChEBI" id="CHEBI:57692"/>
    </cofactor>
</comment>
<dbReference type="InterPro" id="IPR005107">
    <property type="entry name" value="CO_DH_flav_C"/>
</dbReference>
<comment type="subunit">
    <text evidence="14">Aldehyde oxidases (AO) are homodimers and heterodimers of AO subunits.</text>
</comment>
<evidence type="ECO:0000256" key="11">
    <source>
        <dbReference type="ARBA" id="ARBA00023014"/>
    </source>
</evidence>
<proteinExistence type="inferred from homology"/>
<gene>
    <name evidence="17" type="primary">Os07g0282300_0</name>
    <name evidence="17" type="ORF">g.67207</name>
</gene>
<organism evidence="17">
    <name type="scientific">Anthurium amnicola</name>
    <dbReference type="NCBI Taxonomy" id="1678845"/>
    <lineage>
        <taxon>Eukaryota</taxon>
        <taxon>Viridiplantae</taxon>
        <taxon>Streptophyta</taxon>
        <taxon>Embryophyta</taxon>
        <taxon>Tracheophyta</taxon>
        <taxon>Spermatophyta</taxon>
        <taxon>Magnoliopsida</taxon>
        <taxon>Liliopsida</taxon>
        <taxon>Araceae</taxon>
        <taxon>Pothoideae</taxon>
        <taxon>Potheae</taxon>
        <taxon>Anthurium</taxon>
    </lineage>
</organism>
<comment type="similarity">
    <text evidence="3">Belongs to the xanthine dehydrogenase family.</text>
</comment>
<dbReference type="Pfam" id="PF02738">
    <property type="entry name" value="MoCoBD_1"/>
    <property type="match status" value="1"/>
</dbReference>
<keyword evidence="9" id="KW-0560">Oxidoreductase</keyword>
<dbReference type="InterPro" id="IPR000674">
    <property type="entry name" value="Ald_Oxase/Xan_DH_a/b"/>
</dbReference>
<evidence type="ECO:0000256" key="6">
    <source>
        <dbReference type="ARBA" id="ARBA00022714"/>
    </source>
</evidence>
<dbReference type="Gene3D" id="3.30.390.50">
    <property type="entry name" value="CO dehydrogenase flavoprotein, C-terminal domain"/>
    <property type="match status" value="1"/>
</dbReference>
<evidence type="ECO:0000256" key="13">
    <source>
        <dbReference type="ARBA" id="ARBA00034078"/>
    </source>
</evidence>
<keyword evidence="4" id="KW-0500">Molybdenum</keyword>
<evidence type="ECO:0000256" key="4">
    <source>
        <dbReference type="ARBA" id="ARBA00022505"/>
    </source>
</evidence>
<dbReference type="Pfam" id="PF01315">
    <property type="entry name" value="Ald_Xan_dh_C"/>
    <property type="match status" value="1"/>
</dbReference>
<dbReference type="InterPro" id="IPR036856">
    <property type="entry name" value="Ald_Oxase/Xan_DH_a/b_sf"/>
</dbReference>
<evidence type="ECO:0000256" key="10">
    <source>
        <dbReference type="ARBA" id="ARBA00023004"/>
    </source>
</evidence>
<comment type="cofactor">
    <cofactor evidence="13">
        <name>[2Fe-2S] cluster</name>
        <dbReference type="ChEBI" id="CHEBI:190135"/>
    </cofactor>
</comment>
<keyword evidence="10" id="KW-0408">Iron</keyword>
<name>A0A1D1Y7W5_9ARAE</name>
<dbReference type="FunFam" id="3.30.390.50:FF:000003">
    <property type="entry name" value="Aldehyde oxidase1"/>
    <property type="match status" value="1"/>
</dbReference>
<keyword evidence="8" id="KW-0274">FAD</keyword>
<keyword evidence="5" id="KW-0285">Flavoprotein</keyword>
<dbReference type="SUPFAM" id="SSF54665">
    <property type="entry name" value="CO dehydrogenase molybdoprotein N-domain-like"/>
    <property type="match status" value="1"/>
</dbReference>
<dbReference type="Pfam" id="PF03450">
    <property type="entry name" value="CO_deh_flav_C"/>
    <property type="match status" value="1"/>
</dbReference>
<evidence type="ECO:0000256" key="9">
    <source>
        <dbReference type="ARBA" id="ARBA00023002"/>
    </source>
</evidence>
<reference evidence="17" key="1">
    <citation type="submission" date="2015-07" db="EMBL/GenBank/DDBJ databases">
        <title>Transcriptome Assembly of Anthurium amnicola.</title>
        <authorList>
            <person name="Suzuki J."/>
        </authorList>
    </citation>
    <scope>NUCLEOTIDE SEQUENCE</scope>
</reference>
<dbReference type="EMBL" id="GDJX01017212">
    <property type="protein sequence ID" value="JAT50724.1"/>
    <property type="molecule type" value="Transcribed_RNA"/>
</dbReference>
<evidence type="ECO:0000259" key="15">
    <source>
        <dbReference type="PROSITE" id="PS51085"/>
    </source>
</evidence>
<dbReference type="GO" id="GO:0071949">
    <property type="term" value="F:FAD binding"/>
    <property type="evidence" value="ECO:0007669"/>
    <property type="project" value="InterPro"/>
</dbReference>
<accession>A0A1D1Y7W5</accession>
<dbReference type="InterPro" id="IPR016208">
    <property type="entry name" value="Ald_Oxase/xanthine_DH-like"/>
</dbReference>
<protein>
    <submittedName>
        <fullName evidence="17">Putative aldehyde oxidase 4</fullName>
    </submittedName>
</protein>
<dbReference type="InterPro" id="IPR008274">
    <property type="entry name" value="AldOxase/xan_DH_MoCoBD1"/>
</dbReference>
<dbReference type="GO" id="GO:0005506">
    <property type="term" value="F:iron ion binding"/>
    <property type="evidence" value="ECO:0007669"/>
    <property type="project" value="InterPro"/>
</dbReference>
<dbReference type="SUPFAM" id="SSF55447">
    <property type="entry name" value="CO dehydrogenase flavoprotein C-terminal domain-like"/>
    <property type="match status" value="1"/>
</dbReference>
<dbReference type="SUPFAM" id="SSF56176">
    <property type="entry name" value="FAD-binding/transporter-associated domain-like"/>
    <property type="match status" value="1"/>
</dbReference>
<evidence type="ECO:0000256" key="1">
    <source>
        <dbReference type="ARBA" id="ARBA00001924"/>
    </source>
</evidence>
<dbReference type="FunFam" id="3.10.20.30:FF:000012">
    <property type="entry name" value="Xanthine dehydrogenase/oxidase"/>
    <property type="match status" value="1"/>
</dbReference>
<evidence type="ECO:0000256" key="14">
    <source>
        <dbReference type="ARBA" id="ARBA00066063"/>
    </source>
</evidence>
<dbReference type="Gene3D" id="3.10.20.30">
    <property type="match status" value="1"/>
</dbReference>
<dbReference type="GO" id="GO:0016491">
    <property type="term" value="F:oxidoreductase activity"/>
    <property type="evidence" value="ECO:0007669"/>
    <property type="project" value="UniProtKB-KW"/>
</dbReference>
<evidence type="ECO:0000259" key="16">
    <source>
        <dbReference type="PROSITE" id="PS51387"/>
    </source>
</evidence>
<keyword evidence="6" id="KW-0001">2Fe-2S</keyword>
<evidence type="ECO:0000256" key="5">
    <source>
        <dbReference type="ARBA" id="ARBA00022630"/>
    </source>
</evidence>
<dbReference type="InterPro" id="IPR001041">
    <property type="entry name" value="2Fe-2S_ferredoxin-type"/>
</dbReference>
<evidence type="ECO:0000256" key="8">
    <source>
        <dbReference type="ARBA" id="ARBA00022827"/>
    </source>
</evidence>
<evidence type="ECO:0000256" key="3">
    <source>
        <dbReference type="ARBA" id="ARBA00006849"/>
    </source>
</evidence>
<dbReference type="GO" id="GO:0051537">
    <property type="term" value="F:2 iron, 2 sulfur cluster binding"/>
    <property type="evidence" value="ECO:0007669"/>
    <property type="project" value="UniProtKB-KW"/>
</dbReference>
<keyword evidence="12" id="KW-0520">NAD</keyword>
<dbReference type="PROSITE" id="PS51085">
    <property type="entry name" value="2FE2S_FER_2"/>
    <property type="match status" value="1"/>
</dbReference>
<evidence type="ECO:0000256" key="2">
    <source>
        <dbReference type="ARBA" id="ARBA00001974"/>
    </source>
</evidence>
<dbReference type="Pfam" id="PF01799">
    <property type="entry name" value="Fer2_2"/>
    <property type="match status" value="1"/>
</dbReference>
<sequence length="897" mass="97691">MPAVEQSESQNLVVAVNGERFELSSIDPATTLLEFLRTRTRFKGAKLGCGEGGCGACVVLLSKYDPISGCVEDFTVSSCLTLLCSIHFCSVTTTEGLGNIRDGFNSIHERIAGFHASQCGFCTPGMCMSIFSALNNADKTGRPEPPVGFSKLTMSEAEKVIAGNLCRCTGYRSIVDTCKSFASDVDMEDLGLNSFWRQGEANIDVRKLPFYHRDKICTFPEFLKSEIKASLESSYSSASLLQIQQLNISDKSKYSISSRVGCWYLPKSINDLQTLLKSEEFGSSVKLVAGNTSTGVYKEVDHYDKYIDLSYIPELSKIRRDISCIEIGAAVTISRAIEVLKEDKGGCVSVIFTKIANHMDKVASQFIRNTASIGGNIVMAQRGKFPSDIATILLAVNSSVCILMNSERLVLSLEEFFKSPPCDYRVLLLGIWIPTWNSVSKRGSVANDFVNNQLLKEPKLVFETYRAAPRPLGNAVAYVNAAFLAQISTQETSGKLVIDNLQLAFGAFGTRHAIRARKVEEFLVGKSVNESIMLDAIRLLKEIIIPEKGTEHPTYRISVAVGFLFEFLQQLCEKSTESGNISRTKPEGTISSAKFQNGCITASDNLASDGVMTDHPGHDTAFLSSKRVVEVSSDYRPIGLPIKKAGVELQASGEAVFVDDIPSPKDCLHGAFIYSTKPLVHVKDIKLNPTSASDKIISIISLKDIPNGGKNVGSGSIFGEDPLFACSFAECAGQPLCLVVAETQRLANAAAQQAEVIYEVGTVRPPILLVEEAVQKSSFFEVPPFIRPKQVGDFYKGMGEADHKIQSAEIILGSQYYFYMETQTALAIPDEGNCISVYSSSQCPEKAHDVISACLGIPNHNVRVITRRVGGGFGGKALKSVPVSMNLFLMFTLLLTI</sequence>
<feature type="domain" description="FAD-binding PCMH-type" evidence="16">
    <location>
        <begin position="256"/>
        <end position="438"/>
    </location>
</feature>
<dbReference type="PROSITE" id="PS00197">
    <property type="entry name" value="2FE2S_FER_1"/>
    <property type="match status" value="1"/>
</dbReference>
<dbReference type="InterPro" id="IPR016166">
    <property type="entry name" value="FAD-bd_PCMH"/>
</dbReference>
<dbReference type="InterPro" id="IPR037165">
    <property type="entry name" value="AldOxase/xan_DH_Mopterin-bd_sf"/>
</dbReference>
<dbReference type="InterPro" id="IPR036884">
    <property type="entry name" value="2Fe-2S-bd_dom_sf"/>
</dbReference>
<dbReference type="Gene3D" id="3.30.465.10">
    <property type="match status" value="1"/>
</dbReference>
<dbReference type="InterPro" id="IPR036683">
    <property type="entry name" value="CO_DH_flav_C_dom_sf"/>
</dbReference>
<dbReference type="InterPro" id="IPR006058">
    <property type="entry name" value="2Fe2S_fd_BS"/>
</dbReference>
<dbReference type="SUPFAM" id="SSF56003">
    <property type="entry name" value="Molybdenum cofactor-binding domain"/>
    <property type="match status" value="1"/>
</dbReference>
<dbReference type="Gene3D" id="3.30.365.10">
    <property type="entry name" value="Aldehyde oxidase/xanthine dehydrogenase, molybdopterin binding domain"/>
    <property type="match status" value="1"/>
</dbReference>
<dbReference type="FunFam" id="1.10.150.120:FF:000006">
    <property type="entry name" value="Aldehyde oxidase"/>
    <property type="match status" value="1"/>
</dbReference>
<dbReference type="Pfam" id="PF00941">
    <property type="entry name" value="FAD_binding_5"/>
    <property type="match status" value="1"/>
</dbReference>
<dbReference type="Gene3D" id="1.10.150.120">
    <property type="entry name" value="[2Fe-2S]-binding domain"/>
    <property type="match status" value="1"/>
</dbReference>
<dbReference type="InterPro" id="IPR016167">
    <property type="entry name" value="FAD-bd_PCMH_sub1"/>
</dbReference>
<dbReference type="InterPro" id="IPR002888">
    <property type="entry name" value="2Fe-2S-bd"/>
</dbReference>
<dbReference type="InterPro" id="IPR036318">
    <property type="entry name" value="FAD-bd_PCMH-like_sf"/>
</dbReference>
<evidence type="ECO:0000256" key="7">
    <source>
        <dbReference type="ARBA" id="ARBA00022723"/>
    </source>
</evidence>
<dbReference type="PROSITE" id="PS51387">
    <property type="entry name" value="FAD_PCMH"/>
    <property type="match status" value="1"/>
</dbReference>
<dbReference type="SUPFAM" id="SSF47741">
    <property type="entry name" value="CO dehydrogenase ISP C-domain like"/>
    <property type="match status" value="1"/>
</dbReference>
<dbReference type="SMART" id="SM01008">
    <property type="entry name" value="Ald_Xan_dh_C"/>
    <property type="match status" value="1"/>
</dbReference>
<dbReference type="PANTHER" id="PTHR11908:SF132">
    <property type="entry name" value="ALDEHYDE OXIDASE 1-RELATED"/>
    <property type="match status" value="1"/>
</dbReference>
<keyword evidence="7" id="KW-0479">Metal-binding</keyword>
<dbReference type="AlphaFoldDB" id="A0A1D1Y7W5"/>